<dbReference type="Proteomes" id="UP000722989">
    <property type="component" value="Unassembled WGS sequence"/>
</dbReference>
<evidence type="ECO:0000256" key="5">
    <source>
        <dbReference type="ARBA" id="ARBA00012438"/>
    </source>
</evidence>
<dbReference type="Pfam" id="PF00672">
    <property type="entry name" value="HAMP"/>
    <property type="match status" value="1"/>
</dbReference>
<dbReference type="RefSeq" id="WP_167928055.1">
    <property type="nucleotide sequence ID" value="NZ_JAATVY010000026.1"/>
</dbReference>
<dbReference type="CDD" id="cd00082">
    <property type="entry name" value="HisKA"/>
    <property type="match status" value="1"/>
</dbReference>
<keyword evidence="18" id="KW-0346">Stress response</keyword>
<evidence type="ECO:0000256" key="18">
    <source>
        <dbReference type="ARBA" id="ARBA00023016"/>
    </source>
</evidence>
<dbReference type="SMART" id="SM00387">
    <property type="entry name" value="HATPase_c"/>
    <property type="match status" value="1"/>
</dbReference>
<dbReference type="SMART" id="SM00304">
    <property type="entry name" value="HAMP"/>
    <property type="match status" value="1"/>
</dbReference>
<name>A0ABX0Y780_9ACTN</name>
<keyword evidence="6" id="KW-1003">Cell membrane</keyword>
<evidence type="ECO:0000256" key="19">
    <source>
        <dbReference type="ARBA" id="ARBA00023026"/>
    </source>
</evidence>
<dbReference type="InterPro" id="IPR003660">
    <property type="entry name" value="HAMP_dom"/>
</dbReference>
<keyword evidence="10" id="KW-0547">Nucleotide-binding</keyword>
<evidence type="ECO:0000256" key="15">
    <source>
        <dbReference type="ARBA" id="ARBA00022912"/>
    </source>
</evidence>
<evidence type="ECO:0000256" key="21">
    <source>
        <dbReference type="ARBA" id="ARBA00040454"/>
    </source>
</evidence>
<evidence type="ECO:0000256" key="1">
    <source>
        <dbReference type="ARBA" id="ARBA00000085"/>
    </source>
</evidence>
<sequence>MIRTFTARSILVTCATAVVSVIVTAAVALPVAVTAANRQARQGLHDKAILTGDVLATARPAERETLVRRLRGQGIEVYMIRRGVPDQPGLPAPVVNQVAAGVGVDGRAVVGGHAVLVAGRPLATAGNGVVLTRAVTGAAALVLRNLWLALAAGLAAGLVAGALLARLVATPVRNAAAAAARLRAGDRTVRLAVRPPTEVAELAESFNRLAAALATSEGRQRDFLLSVSHELRTPLTTIRGYAEALADGVVGAEGAPKAGRTVLDEADRLDRLVSDLLVLARLEAADLPVELMPVDLADLIGSAAEAWGGRCAPVGVVLRTELPGTPVTARTDPGRVRQVVDGLCENALRVVPAGAPLVLAVRAEPAGGVVEVRDGGPGFTDDDLAVAFERGALYQRYRGVRTVGSGLGLALAARLVRRLGGTIEAGHAPEGGARFTVVLPYETGAWSDQTGA</sequence>
<dbReference type="CDD" id="cd06225">
    <property type="entry name" value="HAMP"/>
    <property type="match status" value="1"/>
</dbReference>
<keyword evidence="20" id="KW-0464">Manganese</keyword>
<evidence type="ECO:0000256" key="13">
    <source>
        <dbReference type="ARBA" id="ARBA00022840"/>
    </source>
</evidence>
<evidence type="ECO:0000256" key="7">
    <source>
        <dbReference type="ARBA" id="ARBA00022553"/>
    </source>
</evidence>
<dbReference type="InterPro" id="IPR050980">
    <property type="entry name" value="2C_sensor_his_kinase"/>
</dbReference>
<evidence type="ECO:0000256" key="8">
    <source>
        <dbReference type="ARBA" id="ARBA00022679"/>
    </source>
</evidence>
<evidence type="ECO:0000256" key="2">
    <source>
        <dbReference type="ARBA" id="ARBA00001936"/>
    </source>
</evidence>
<feature type="transmembrane region" description="Helical" evidence="23">
    <location>
        <begin position="146"/>
        <end position="165"/>
    </location>
</feature>
<keyword evidence="17" id="KW-0902">Two-component regulatory system</keyword>
<keyword evidence="14" id="KW-0460">Magnesium</keyword>
<reference evidence="26 27" key="1">
    <citation type="submission" date="2020-03" db="EMBL/GenBank/DDBJ databases">
        <title>WGS of the type strain of Planosporangium spp.</title>
        <authorList>
            <person name="Thawai C."/>
        </authorList>
    </citation>
    <scope>NUCLEOTIDE SEQUENCE [LARGE SCALE GENOMIC DNA]</scope>
    <source>
        <strain evidence="26 27">TBRC 5610</strain>
    </source>
</reference>
<evidence type="ECO:0000256" key="6">
    <source>
        <dbReference type="ARBA" id="ARBA00022475"/>
    </source>
</evidence>
<comment type="catalytic activity">
    <reaction evidence="1">
        <text>ATP + protein L-histidine = ADP + protein N-phospho-L-histidine.</text>
        <dbReference type="EC" id="2.7.13.3"/>
    </reaction>
</comment>
<comment type="subcellular location">
    <subcellularLocation>
        <location evidence="4">Cell membrane</location>
        <topology evidence="4">Multi-pass membrane protein</topology>
    </subcellularLocation>
</comment>
<dbReference type="PROSITE" id="PS50885">
    <property type="entry name" value="HAMP"/>
    <property type="match status" value="1"/>
</dbReference>
<evidence type="ECO:0000259" key="24">
    <source>
        <dbReference type="PROSITE" id="PS50109"/>
    </source>
</evidence>
<dbReference type="InterPro" id="IPR036097">
    <property type="entry name" value="HisK_dim/P_sf"/>
</dbReference>
<proteinExistence type="predicted"/>
<dbReference type="CDD" id="cd00075">
    <property type="entry name" value="HATPase"/>
    <property type="match status" value="1"/>
</dbReference>
<keyword evidence="9 23" id="KW-0812">Transmembrane</keyword>
<keyword evidence="8" id="KW-0808">Transferase</keyword>
<feature type="domain" description="HAMP" evidence="25">
    <location>
        <begin position="166"/>
        <end position="218"/>
    </location>
</feature>
<keyword evidence="15" id="KW-0904">Protein phosphatase</keyword>
<keyword evidence="11 26" id="KW-0418">Kinase</keyword>
<evidence type="ECO:0000256" key="10">
    <source>
        <dbReference type="ARBA" id="ARBA00022741"/>
    </source>
</evidence>
<keyword evidence="23" id="KW-0472">Membrane</keyword>
<dbReference type="SMART" id="SM00388">
    <property type="entry name" value="HisKA"/>
    <property type="match status" value="1"/>
</dbReference>
<dbReference type="SUPFAM" id="SSF158472">
    <property type="entry name" value="HAMP domain-like"/>
    <property type="match status" value="1"/>
</dbReference>
<evidence type="ECO:0000256" key="14">
    <source>
        <dbReference type="ARBA" id="ARBA00022842"/>
    </source>
</evidence>
<evidence type="ECO:0000313" key="26">
    <source>
        <dbReference type="EMBL" id="NJC73144.1"/>
    </source>
</evidence>
<dbReference type="Pfam" id="PF02518">
    <property type="entry name" value="HATPase_c"/>
    <property type="match status" value="1"/>
</dbReference>
<evidence type="ECO:0000256" key="17">
    <source>
        <dbReference type="ARBA" id="ARBA00023012"/>
    </source>
</evidence>
<gene>
    <name evidence="26" type="ORF">HC031_25995</name>
</gene>
<keyword evidence="12" id="KW-0378">Hydrolase</keyword>
<comment type="cofactor">
    <cofactor evidence="2">
        <name>Mn(2+)</name>
        <dbReference type="ChEBI" id="CHEBI:29035"/>
    </cofactor>
</comment>
<keyword evidence="19" id="KW-0843">Virulence</keyword>
<dbReference type="EMBL" id="JAATVY010000026">
    <property type="protein sequence ID" value="NJC73144.1"/>
    <property type="molecule type" value="Genomic_DNA"/>
</dbReference>
<evidence type="ECO:0000259" key="25">
    <source>
        <dbReference type="PROSITE" id="PS50885"/>
    </source>
</evidence>
<accession>A0ABX0Y780</accession>
<dbReference type="Pfam" id="PF00512">
    <property type="entry name" value="HisKA"/>
    <property type="match status" value="1"/>
</dbReference>
<dbReference type="PANTHER" id="PTHR44936:SF9">
    <property type="entry name" value="SENSOR PROTEIN CREC"/>
    <property type="match status" value="1"/>
</dbReference>
<dbReference type="InterPro" id="IPR036890">
    <property type="entry name" value="HATPase_C_sf"/>
</dbReference>
<keyword evidence="27" id="KW-1185">Reference proteome</keyword>
<evidence type="ECO:0000256" key="9">
    <source>
        <dbReference type="ARBA" id="ARBA00022692"/>
    </source>
</evidence>
<evidence type="ECO:0000256" key="12">
    <source>
        <dbReference type="ARBA" id="ARBA00022801"/>
    </source>
</evidence>
<evidence type="ECO:0000256" key="20">
    <source>
        <dbReference type="ARBA" id="ARBA00023211"/>
    </source>
</evidence>
<dbReference type="InterPro" id="IPR003661">
    <property type="entry name" value="HisK_dim/P_dom"/>
</dbReference>
<evidence type="ECO:0000256" key="4">
    <source>
        <dbReference type="ARBA" id="ARBA00004651"/>
    </source>
</evidence>
<protein>
    <recommendedName>
        <fullName evidence="21">Signal transduction histidine-protein kinase/phosphatase MprB</fullName>
        <ecNumber evidence="5">2.7.13.3</ecNumber>
    </recommendedName>
    <alternativeName>
        <fullName evidence="22">Mycobacterial persistence regulator B</fullName>
    </alternativeName>
</protein>
<evidence type="ECO:0000256" key="3">
    <source>
        <dbReference type="ARBA" id="ARBA00001946"/>
    </source>
</evidence>
<evidence type="ECO:0000256" key="22">
    <source>
        <dbReference type="ARBA" id="ARBA00041776"/>
    </source>
</evidence>
<comment type="caution">
    <text evidence="26">The sequence shown here is derived from an EMBL/GenBank/DDBJ whole genome shotgun (WGS) entry which is preliminary data.</text>
</comment>
<dbReference type="SUPFAM" id="SSF55874">
    <property type="entry name" value="ATPase domain of HSP90 chaperone/DNA topoisomerase II/histidine kinase"/>
    <property type="match status" value="1"/>
</dbReference>
<evidence type="ECO:0000256" key="23">
    <source>
        <dbReference type="SAM" id="Phobius"/>
    </source>
</evidence>
<organism evidence="26 27">
    <name type="scientific">Planosporangium thailandense</name>
    <dbReference type="NCBI Taxonomy" id="765197"/>
    <lineage>
        <taxon>Bacteria</taxon>
        <taxon>Bacillati</taxon>
        <taxon>Actinomycetota</taxon>
        <taxon>Actinomycetes</taxon>
        <taxon>Micromonosporales</taxon>
        <taxon>Micromonosporaceae</taxon>
        <taxon>Planosporangium</taxon>
    </lineage>
</organism>
<dbReference type="PROSITE" id="PS50109">
    <property type="entry name" value="HIS_KIN"/>
    <property type="match status" value="1"/>
</dbReference>
<dbReference type="InterPro" id="IPR004358">
    <property type="entry name" value="Sig_transdc_His_kin-like_C"/>
</dbReference>
<dbReference type="EC" id="2.7.13.3" evidence="5"/>
<keyword evidence="16 23" id="KW-1133">Transmembrane helix</keyword>
<dbReference type="SUPFAM" id="SSF47384">
    <property type="entry name" value="Homodimeric domain of signal transducing histidine kinase"/>
    <property type="match status" value="1"/>
</dbReference>
<dbReference type="Gene3D" id="6.10.340.10">
    <property type="match status" value="1"/>
</dbReference>
<evidence type="ECO:0000256" key="16">
    <source>
        <dbReference type="ARBA" id="ARBA00022989"/>
    </source>
</evidence>
<dbReference type="InterPro" id="IPR003594">
    <property type="entry name" value="HATPase_dom"/>
</dbReference>
<dbReference type="GO" id="GO:0016301">
    <property type="term" value="F:kinase activity"/>
    <property type="evidence" value="ECO:0007669"/>
    <property type="project" value="UniProtKB-KW"/>
</dbReference>
<evidence type="ECO:0000256" key="11">
    <source>
        <dbReference type="ARBA" id="ARBA00022777"/>
    </source>
</evidence>
<feature type="domain" description="Histidine kinase" evidence="24">
    <location>
        <begin position="226"/>
        <end position="443"/>
    </location>
</feature>
<comment type="cofactor">
    <cofactor evidence="3">
        <name>Mg(2+)</name>
        <dbReference type="ChEBI" id="CHEBI:18420"/>
    </cofactor>
</comment>
<keyword evidence="13" id="KW-0067">ATP-binding</keyword>
<evidence type="ECO:0000313" key="27">
    <source>
        <dbReference type="Proteomes" id="UP000722989"/>
    </source>
</evidence>
<keyword evidence="7" id="KW-0597">Phosphoprotein</keyword>
<dbReference type="PRINTS" id="PR00344">
    <property type="entry name" value="BCTRLSENSOR"/>
</dbReference>
<dbReference type="Gene3D" id="1.10.287.130">
    <property type="match status" value="1"/>
</dbReference>
<dbReference type="PANTHER" id="PTHR44936">
    <property type="entry name" value="SENSOR PROTEIN CREC"/>
    <property type="match status" value="1"/>
</dbReference>
<dbReference type="InterPro" id="IPR005467">
    <property type="entry name" value="His_kinase_dom"/>
</dbReference>
<dbReference type="Gene3D" id="3.30.565.10">
    <property type="entry name" value="Histidine kinase-like ATPase, C-terminal domain"/>
    <property type="match status" value="1"/>
</dbReference>